<evidence type="ECO:0000313" key="2">
    <source>
        <dbReference type="EMBL" id="CAK9052841.1"/>
    </source>
</evidence>
<name>A0ABP0MMX8_9DINO</name>
<feature type="transmembrane region" description="Helical" evidence="1">
    <location>
        <begin position="90"/>
        <end position="113"/>
    </location>
</feature>
<feature type="transmembrane region" description="Helical" evidence="1">
    <location>
        <begin position="9"/>
        <end position="34"/>
    </location>
</feature>
<sequence length="258" mass="28052">MPCVKDSNVYASSIAFVMSFIAFCAGAAAIGKVGEAFASMGSGTSHAAWARMTVIHLGISAFFNLLSFCCICLSTFHFEQAMRFSLAHTMTTATAFCVLRICAFVTFLVQLAYSSLMMVGMTTVLTLDFICHMGSTTRFHAQEVIWEIGNFTLTGRDPFDPYYTGSVSESRAADTKIVSVASMMQHLSLERFCPFSENLGQQLFIFWLSSIVSLVSQALMAIALNGEKERISLHEEHDEVRGISALAPLVGSPGGSPR</sequence>
<evidence type="ECO:0000256" key="1">
    <source>
        <dbReference type="SAM" id="Phobius"/>
    </source>
</evidence>
<keyword evidence="1" id="KW-0472">Membrane</keyword>
<organism evidence="2 3">
    <name type="scientific">Durusdinium trenchii</name>
    <dbReference type="NCBI Taxonomy" id="1381693"/>
    <lineage>
        <taxon>Eukaryota</taxon>
        <taxon>Sar</taxon>
        <taxon>Alveolata</taxon>
        <taxon>Dinophyceae</taxon>
        <taxon>Suessiales</taxon>
        <taxon>Symbiodiniaceae</taxon>
        <taxon>Durusdinium</taxon>
    </lineage>
</organism>
<comment type="caution">
    <text evidence="2">The sequence shown here is derived from an EMBL/GenBank/DDBJ whole genome shotgun (WGS) entry which is preliminary data.</text>
</comment>
<feature type="transmembrane region" description="Helical" evidence="1">
    <location>
        <begin position="54"/>
        <end position="78"/>
    </location>
</feature>
<keyword evidence="1" id="KW-1133">Transmembrane helix</keyword>
<proteinExistence type="predicted"/>
<accession>A0ABP0MMX8</accession>
<keyword evidence="3" id="KW-1185">Reference proteome</keyword>
<evidence type="ECO:0008006" key="4">
    <source>
        <dbReference type="Google" id="ProtNLM"/>
    </source>
</evidence>
<dbReference type="Proteomes" id="UP001642484">
    <property type="component" value="Unassembled WGS sequence"/>
</dbReference>
<dbReference type="EMBL" id="CAXAMN010018668">
    <property type="protein sequence ID" value="CAK9052841.1"/>
    <property type="molecule type" value="Genomic_DNA"/>
</dbReference>
<gene>
    <name evidence="2" type="ORF">CCMP2556_LOCUS26624</name>
</gene>
<evidence type="ECO:0000313" key="3">
    <source>
        <dbReference type="Proteomes" id="UP001642484"/>
    </source>
</evidence>
<reference evidence="2 3" key="1">
    <citation type="submission" date="2024-02" db="EMBL/GenBank/DDBJ databases">
        <authorList>
            <person name="Chen Y."/>
            <person name="Shah S."/>
            <person name="Dougan E. K."/>
            <person name="Thang M."/>
            <person name="Chan C."/>
        </authorList>
    </citation>
    <scope>NUCLEOTIDE SEQUENCE [LARGE SCALE GENOMIC DNA]</scope>
</reference>
<feature type="transmembrane region" description="Helical" evidence="1">
    <location>
        <begin position="204"/>
        <end position="224"/>
    </location>
</feature>
<keyword evidence="1" id="KW-0812">Transmembrane</keyword>
<protein>
    <recommendedName>
        <fullName evidence="4">Transmembrane protein</fullName>
    </recommendedName>
</protein>